<dbReference type="Proteomes" id="UP000646946">
    <property type="component" value="Unassembled WGS sequence"/>
</dbReference>
<proteinExistence type="predicted"/>
<protein>
    <submittedName>
        <fullName evidence="1">Uncharacterized protein</fullName>
    </submittedName>
</protein>
<evidence type="ECO:0000313" key="2">
    <source>
        <dbReference type="Proteomes" id="UP000646946"/>
    </source>
</evidence>
<accession>A0A832VA71</accession>
<sequence>MEGFDEFVIKNRTELNKVSSRARVLRIHYPINVQDAVNIMRQCRTLEEVVFERKAFERTDPEAKQYLDKWVFVETE</sequence>
<dbReference type="EMBL" id="DVAB01000023">
    <property type="protein sequence ID" value="HIK00406.1"/>
    <property type="molecule type" value="Genomic_DNA"/>
</dbReference>
<gene>
    <name evidence="1" type="ORF">H1016_02590</name>
</gene>
<evidence type="ECO:0000313" key="1">
    <source>
        <dbReference type="EMBL" id="HIK00406.1"/>
    </source>
</evidence>
<keyword evidence="2" id="KW-1185">Reference proteome</keyword>
<dbReference type="AlphaFoldDB" id="A0A832VA71"/>
<comment type="caution">
    <text evidence="1">The sequence shown here is derived from an EMBL/GenBank/DDBJ whole genome shotgun (WGS) entry which is preliminary data.</text>
</comment>
<name>A0A832VA71_9ARCH</name>
<reference evidence="1 2" key="1">
    <citation type="journal article" name="Nat. Commun.">
        <title>Undinarchaeota illuminate DPANN phylogeny and the impact of gene transfer on archaeal evolution.</title>
        <authorList>
            <person name="Dombrowski N."/>
            <person name="Williams T.A."/>
            <person name="Sun J."/>
            <person name="Woodcroft B.J."/>
            <person name="Lee J.H."/>
            <person name="Minh B.Q."/>
            <person name="Rinke C."/>
            <person name="Spang A."/>
        </authorList>
    </citation>
    <scope>NUCLEOTIDE SEQUENCE [LARGE SCALE GENOMIC DNA]</scope>
    <source>
        <strain evidence="1">MAG_bin1129</strain>
    </source>
</reference>
<organism evidence="1 2">
    <name type="scientific">Candidatus Naiadarchaeum limnaeum</name>
    <dbReference type="NCBI Taxonomy" id="2756139"/>
    <lineage>
        <taxon>Archaea</taxon>
        <taxon>Candidatus Undinarchaeota</taxon>
        <taxon>Candidatus Undinarchaeia</taxon>
        <taxon>Candidatus Naiadarchaeales</taxon>
        <taxon>Candidatus Naiadarchaeaceae</taxon>
        <taxon>Candidatus Naiadarchaeum</taxon>
    </lineage>
</organism>